<protein>
    <recommendedName>
        <fullName evidence="5">Oxidoreductase</fullName>
    </recommendedName>
</protein>
<keyword evidence="2" id="KW-0732">Signal</keyword>
<gene>
    <name evidence="3" type="ORF">BSZ19_07460</name>
</gene>
<feature type="signal peptide" evidence="2">
    <location>
        <begin position="1"/>
        <end position="21"/>
    </location>
</feature>
<accession>A0A1Y2JUI6</accession>
<evidence type="ECO:0000313" key="4">
    <source>
        <dbReference type="Proteomes" id="UP000193335"/>
    </source>
</evidence>
<reference evidence="3 4" key="1">
    <citation type="submission" date="2017-03" db="EMBL/GenBank/DDBJ databases">
        <title>Whole genome sequences of fourteen strains of Bradyrhizobium canariense and one strain of Bradyrhizobium japonicum isolated from Lupinus (Papilionoideae: Genisteae) species in Algeria.</title>
        <authorList>
            <person name="Crovadore J."/>
            <person name="Chekireb D."/>
            <person name="Brachmann A."/>
            <person name="Chablais R."/>
            <person name="Cochard B."/>
            <person name="Lefort F."/>
        </authorList>
    </citation>
    <scope>NUCLEOTIDE SEQUENCE [LARGE SCALE GENOMIC DNA]</scope>
    <source>
        <strain evidence="3 4">UBMA197</strain>
    </source>
</reference>
<feature type="compositionally biased region" description="Low complexity" evidence="1">
    <location>
        <begin position="39"/>
        <end position="54"/>
    </location>
</feature>
<name>A0A1Y2JUI6_BRAJP</name>
<dbReference type="EMBL" id="NAFL01000213">
    <property type="protein sequence ID" value="OSJ35674.1"/>
    <property type="molecule type" value="Genomic_DNA"/>
</dbReference>
<evidence type="ECO:0008006" key="5">
    <source>
        <dbReference type="Google" id="ProtNLM"/>
    </source>
</evidence>
<feature type="region of interest" description="Disordered" evidence="1">
    <location>
        <begin position="25"/>
        <end position="93"/>
    </location>
</feature>
<sequence>MKKIVLASACILALSTAGAFAQTNQPAAGASGQGEVGPSSAGTMKKGTTTGASSMKNEAGDSMGRQPARAGGTNTNNMGSQAGGGAGGGAGGK</sequence>
<evidence type="ECO:0000256" key="1">
    <source>
        <dbReference type="SAM" id="MobiDB-lite"/>
    </source>
</evidence>
<dbReference type="RefSeq" id="WP_085399070.1">
    <property type="nucleotide sequence ID" value="NZ_NAFL01000213.1"/>
</dbReference>
<feature type="compositionally biased region" description="Gly residues" evidence="1">
    <location>
        <begin position="81"/>
        <end position="93"/>
    </location>
</feature>
<evidence type="ECO:0000256" key="2">
    <source>
        <dbReference type="SAM" id="SignalP"/>
    </source>
</evidence>
<proteinExistence type="predicted"/>
<comment type="caution">
    <text evidence="3">The sequence shown here is derived from an EMBL/GenBank/DDBJ whole genome shotgun (WGS) entry which is preliminary data.</text>
</comment>
<organism evidence="3 4">
    <name type="scientific">Bradyrhizobium japonicum</name>
    <dbReference type="NCBI Taxonomy" id="375"/>
    <lineage>
        <taxon>Bacteria</taxon>
        <taxon>Pseudomonadati</taxon>
        <taxon>Pseudomonadota</taxon>
        <taxon>Alphaproteobacteria</taxon>
        <taxon>Hyphomicrobiales</taxon>
        <taxon>Nitrobacteraceae</taxon>
        <taxon>Bradyrhizobium</taxon>
    </lineage>
</organism>
<evidence type="ECO:0000313" key="3">
    <source>
        <dbReference type="EMBL" id="OSJ35674.1"/>
    </source>
</evidence>
<dbReference type="Proteomes" id="UP000193335">
    <property type="component" value="Unassembled WGS sequence"/>
</dbReference>
<dbReference type="AlphaFoldDB" id="A0A1Y2JUI6"/>
<feature type="chain" id="PRO_5012802079" description="Oxidoreductase" evidence="2">
    <location>
        <begin position="22"/>
        <end position="93"/>
    </location>
</feature>